<gene>
    <name evidence="2" type="ORF">Nepgr_013345</name>
</gene>
<dbReference type="GO" id="GO:0009451">
    <property type="term" value="P:RNA modification"/>
    <property type="evidence" value="ECO:0007669"/>
    <property type="project" value="InterPro"/>
</dbReference>
<dbReference type="InterPro" id="IPR011990">
    <property type="entry name" value="TPR-like_helical_dom_sf"/>
</dbReference>
<evidence type="ECO:0000313" key="3">
    <source>
        <dbReference type="Proteomes" id="UP001279734"/>
    </source>
</evidence>
<dbReference type="Proteomes" id="UP001279734">
    <property type="component" value="Unassembled WGS sequence"/>
</dbReference>
<evidence type="ECO:0008006" key="4">
    <source>
        <dbReference type="Google" id="ProtNLM"/>
    </source>
</evidence>
<keyword evidence="3" id="KW-1185">Reference proteome</keyword>
<proteinExistence type="predicted"/>
<sequence>MRLSSLFRSYHYPLSCDELNTLLRRCIKSKASKQAKQIHAMLLTSGIYEACLSLHSKLVGVYASSGDLRYAQFLFDKIPKPNVFALNWMISAMAFYGQYEAAIGYFSLIQLLGEVPNKYTFSVVLKACVGLLDLNKGKEVHGMIHKIGLECEISLCNIFD</sequence>
<dbReference type="EMBL" id="BSYO01000011">
    <property type="protein sequence ID" value="GMH11504.1"/>
    <property type="molecule type" value="Genomic_DNA"/>
</dbReference>
<evidence type="ECO:0000256" key="1">
    <source>
        <dbReference type="ARBA" id="ARBA00022737"/>
    </source>
</evidence>
<reference evidence="2" key="1">
    <citation type="submission" date="2023-05" db="EMBL/GenBank/DDBJ databases">
        <title>Nepenthes gracilis genome sequencing.</title>
        <authorList>
            <person name="Fukushima K."/>
        </authorList>
    </citation>
    <scope>NUCLEOTIDE SEQUENCE</scope>
    <source>
        <strain evidence="2">SING2019-196</strain>
    </source>
</reference>
<comment type="caution">
    <text evidence="2">The sequence shown here is derived from an EMBL/GenBank/DDBJ whole genome shotgun (WGS) entry which is preliminary data.</text>
</comment>
<evidence type="ECO:0000313" key="2">
    <source>
        <dbReference type="EMBL" id="GMH11504.1"/>
    </source>
</evidence>
<organism evidence="2 3">
    <name type="scientific">Nepenthes gracilis</name>
    <name type="common">Slender pitcher plant</name>
    <dbReference type="NCBI Taxonomy" id="150966"/>
    <lineage>
        <taxon>Eukaryota</taxon>
        <taxon>Viridiplantae</taxon>
        <taxon>Streptophyta</taxon>
        <taxon>Embryophyta</taxon>
        <taxon>Tracheophyta</taxon>
        <taxon>Spermatophyta</taxon>
        <taxon>Magnoliopsida</taxon>
        <taxon>eudicotyledons</taxon>
        <taxon>Gunneridae</taxon>
        <taxon>Pentapetalae</taxon>
        <taxon>Caryophyllales</taxon>
        <taxon>Nepenthaceae</taxon>
        <taxon>Nepenthes</taxon>
    </lineage>
</organism>
<protein>
    <recommendedName>
        <fullName evidence="4">Pentatricopeptide repeat-containing protein</fullName>
    </recommendedName>
</protein>
<name>A0AAD3XP12_NEPGR</name>
<dbReference type="AlphaFoldDB" id="A0AAD3XP12"/>
<dbReference type="InterPro" id="IPR046960">
    <property type="entry name" value="PPR_At4g14850-like_plant"/>
</dbReference>
<accession>A0AAD3XP12</accession>
<dbReference type="Gene3D" id="1.25.40.10">
    <property type="entry name" value="Tetratricopeptide repeat domain"/>
    <property type="match status" value="1"/>
</dbReference>
<dbReference type="GO" id="GO:0003723">
    <property type="term" value="F:RNA binding"/>
    <property type="evidence" value="ECO:0007669"/>
    <property type="project" value="InterPro"/>
</dbReference>
<keyword evidence="1" id="KW-0677">Repeat</keyword>
<dbReference type="Pfam" id="PF13041">
    <property type="entry name" value="PPR_2"/>
    <property type="match status" value="1"/>
</dbReference>
<dbReference type="PANTHER" id="PTHR47926">
    <property type="entry name" value="PENTATRICOPEPTIDE REPEAT-CONTAINING PROTEIN"/>
    <property type="match status" value="1"/>
</dbReference>
<dbReference type="InterPro" id="IPR002885">
    <property type="entry name" value="PPR_rpt"/>
</dbReference>